<dbReference type="CDD" id="cd06345">
    <property type="entry name" value="PBP1_ABC_ligand_binding-like"/>
    <property type="match status" value="1"/>
</dbReference>
<dbReference type="SUPFAM" id="SSF53822">
    <property type="entry name" value="Periplasmic binding protein-like I"/>
    <property type="match status" value="1"/>
</dbReference>
<evidence type="ECO:0000313" key="4">
    <source>
        <dbReference type="EMBL" id="OLZ42604.1"/>
    </source>
</evidence>
<comment type="caution">
    <text evidence="4">The sequence shown here is derived from an EMBL/GenBank/DDBJ whole genome shotgun (WGS) entry which is preliminary data.</text>
</comment>
<dbReference type="RefSeq" id="WP_076148140.1">
    <property type="nucleotide sequence ID" value="NZ_LWLN01000001.1"/>
</dbReference>
<sequence length="447" mass="49061">MNGSKGHGTEPNDPSTSRSRALDRRRFLRATGGVTAGASLAGCLGTYESIVGGSATEGPVRIGLLAPDPDSDQIGRSMERGATVAVDELNDEDDGIDGRDVELVVADTNGSPSEARRQYQRLILEEAVDVTVGVFASEALMNIIDDIAEQETIHLTSGAATTAVSQRVNEQYDEYKYHFRVGPNNNHDLGQMQVDFLTDKADDIGWNSVAVLVEDYDWTEEPWKVYQDQLPDAGVEIVMEEQYPPATEDFTAIYDEVEAVGADAAFITTAHTGTDALLDWVTPQPRPFAFGGIHVPMQLPSYYEATNEACRFGVGQSSATAQSTRTDKTQPFVNAYRDAYDGSSPVYTGYHTYDAVALFADAVENAGTFDADELVSYIEDVSFTGSSGTVEFYGQDHEHTHDLRYDRSDPDPVYFQWQENDDGEGSQEIIWPEDRATAEYQTPTWLA</sequence>
<dbReference type="Gene3D" id="3.40.50.2300">
    <property type="match status" value="2"/>
</dbReference>
<dbReference type="OrthoDB" id="200499at2157"/>
<protein>
    <submittedName>
        <fullName evidence="4">ABC transporter substrate-binding protein</fullName>
    </submittedName>
</protein>
<accession>A0A1S8B1V1</accession>
<gene>
    <name evidence="4" type="ORF">A6E15_01785</name>
</gene>
<dbReference type="InterPro" id="IPR028082">
    <property type="entry name" value="Peripla_BP_I"/>
</dbReference>
<dbReference type="STRING" id="301967.A6E15_01785"/>
<dbReference type="Proteomes" id="UP000189370">
    <property type="component" value="Unassembled WGS sequence"/>
</dbReference>
<reference evidence="5" key="1">
    <citation type="submission" date="2016-04" db="EMBL/GenBank/DDBJ databases">
        <authorList>
            <person name="Chen S.-C."/>
            <person name="Lai M.-C."/>
        </authorList>
    </citation>
    <scope>NUCLEOTIDE SEQUENCE [LARGE SCALE GENOMIC DNA]</scope>
    <source>
        <strain evidence="5">AB14</strain>
    </source>
</reference>
<keyword evidence="5" id="KW-1185">Reference proteome</keyword>
<name>A0A1S8B1V1_9EURY</name>
<evidence type="ECO:0000259" key="3">
    <source>
        <dbReference type="Pfam" id="PF13458"/>
    </source>
</evidence>
<organism evidence="4 5">
    <name type="scientific">Natrinema saccharevitans</name>
    <dbReference type="NCBI Taxonomy" id="301967"/>
    <lineage>
        <taxon>Archaea</taxon>
        <taxon>Methanobacteriati</taxon>
        <taxon>Methanobacteriota</taxon>
        <taxon>Stenosarchaea group</taxon>
        <taxon>Halobacteria</taxon>
        <taxon>Halobacteriales</taxon>
        <taxon>Natrialbaceae</taxon>
        <taxon>Natrinema</taxon>
    </lineage>
</organism>
<dbReference type="InterPro" id="IPR051010">
    <property type="entry name" value="BCAA_transport"/>
</dbReference>
<dbReference type="InterPro" id="IPR006311">
    <property type="entry name" value="TAT_signal"/>
</dbReference>
<feature type="region of interest" description="Disordered" evidence="2">
    <location>
        <begin position="1"/>
        <end position="21"/>
    </location>
</feature>
<feature type="domain" description="Leucine-binding protein" evidence="3">
    <location>
        <begin position="59"/>
        <end position="404"/>
    </location>
</feature>
<dbReference type="InterPro" id="IPR028081">
    <property type="entry name" value="Leu-bd"/>
</dbReference>
<evidence type="ECO:0000256" key="2">
    <source>
        <dbReference type="SAM" id="MobiDB-lite"/>
    </source>
</evidence>
<proteinExistence type="predicted"/>
<dbReference type="PANTHER" id="PTHR30483:SF6">
    <property type="entry name" value="PERIPLASMIC BINDING PROTEIN OF ABC TRANSPORTER FOR NATURAL AMINO ACIDS"/>
    <property type="match status" value="1"/>
</dbReference>
<evidence type="ECO:0000256" key="1">
    <source>
        <dbReference type="ARBA" id="ARBA00022729"/>
    </source>
</evidence>
<dbReference type="PROSITE" id="PS51318">
    <property type="entry name" value="TAT"/>
    <property type="match status" value="1"/>
</dbReference>
<keyword evidence="1" id="KW-0732">Signal</keyword>
<evidence type="ECO:0000313" key="5">
    <source>
        <dbReference type="Proteomes" id="UP000189370"/>
    </source>
</evidence>
<dbReference type="EMBL" id="LWLN01000001">
    <property type="protein sequence ID" value="OLZ42604.1"/>
    <property type="molecule type" value="Genomic_DNA"/>
</dbReference>
<dbReference type="AlphaFoldDB" id="A0A1S8B1V1"/>
<dbReference type="PANTHER" id="PTHR30483">
    <property type="entry name" value="LEUCINE-SPECIFIC-BINDING PROTEIN"/>
    <property type="match status" value="1"/>
</dbReference>
<dbReference type="Pfam" id="PF13458">
    <property type="entry name" value="Peripla_BP_6"/>
    <property type="match status" value="1"/>
</dbReference>